<dbReference type="SUPFAM" id="SSF55781">
    <property type="entry name" value="GAF domain-like"/>
    <property type="match status" value="1"/>
</dbReference>
<dbReference type="Pfam" id="PF01590">
    <property type="entry name" value="GAF"/>
    <property type="match status" value="1"/>
</dbReference>
<feature type="domain" description="PAS" evidence="17">
    <location>
        <begin position="849"/>
        <end position="921"/>
    </location>
</feature>
<dbReference type="InterPro" id="IPR036890">
    <property type="entry name" value="HATPase_C_sf"/>
</dbReference>
<dbReference type="InterPro" id="IPR005467">
    <property type="entry name" value="His_kinase_dom"/>
</dbReference>
<evidence type="ECO:0000256" key="13">
    <source>
        <dbReference type="ARBA" id="ARBA00023136"/>
    </source>
</evidence>
<reference evidence="20" key="2">
    <citation type="submission" date="2019-11" db="EMBL/GenBank/DDBJ databases">
        <title>Improved Assembly of Tolypothrix boutellei genome.</title>
        <authorList>
            <person name="Sarangi A.N."/>
            <person name="Mukherjee M."/>
            <person name="Ghosh S."/>
            <person name="Singh D."/>
            <person name="Das A."/>
            <person name="Kant S."/>
            <person name="Prusty A."/>
            <person name="Tripathy S."/>
        </authorList>
    </citation>
    <scope>NUCLEOTIDE SEQUENCE</scope>
    <source>
        <strain evidence="20">VB521301</strain>
    </source>
</reference>
<keyword evidence="21" id="KW-1185">Reference proteome</keyword>
<evidence type="ECO:0000256" key="8">
    <source>
        <dbReference type="ARBA" id="ARBA00022692"/>
    </source>
</evidence>
<dbReference type="CDD" id="cd06225">
    <property type="entry name" value="HAMP"/>
    <property type="match status" value="1"/>
</dbReference>
<dbReference type="SMART" id="SM00091">
    <property type="entry name" value="PAS"/>
    <property type="match status" value="5"/>
</dbReference>
<organism evidence="20 21">
    <name type="scientific">Tolypothrix bouteillei VB521301</name>
    <dbReference type="NCBI Taxonomy" id="1479485"/>
    <lineage>
        <taxon>Bacteria</taxon>
        <taxon>Bacillati</taxon>
        <taxon>Cyanobacteriota</taxon>
        <taxon>Cyanophyceae</taxon>
        <taxon>Nostocales</taxon>
        <taxon>Tolypothrichaceae</taxon>
        <taxon>Tolypothrix</taxon>
    </lineage>
</organism>
<dbReference type="Proteomes" id="UP000029738">
    <property type="component" value="Unassembled WGS sequence"/>
</dbReference>
<evidence type="ECO:0000259" key="19">
    <source>
        <dbReference type="PROSITE" id="PS50885"/>
    </source>
</evidence>
<dbReference type="NCBIfam" id="TIGR00229">
    <property type="entry name" value="sensory_box"/>
    <property type="match status" value="4"/>
</dbReference>
<keyword evidence="10" id="KW-0547">Nucleotide-binding</keyword>
<dbReference type="EMBL" id="JHEG04000001">
    <property type="protein sequence ID" value="KAF3888706.1"/>
    <property type="molecule type" value="Genomic_DNA"/>
</dbReference>
<dbReference type="Gene3D" id="3.30.450.20">
    <property type="entry name" value="PAS domain"/>
    <property type="match status" value="5"/>
</dbReference>
<comment type="subcellular location">
    <subcellularLocation>
        <location evidence="2">Cell inner membrane</location>
        <topology evidence="2">Multi-pass membrane protein</topology>
    </subcellularLocation>
</comment>
<dbReference type="Pfam" id="PF07568">
    <property type="entry name" value="HisKA_2"/>
    <property type="match status" value="1"/>
</dbReference>
<feature type="domain" description="PAS" evidence="17">
    <location>
        <begin position="717"/>
        <end position="794"/>
    </location>
</feature>
<dbReference type="GO" id="GO:0004673">
    <property type="term" value="F:protein histidine kinase activity"/>
    <property type="evidence" value="ECO:0007669"/>
    <property type="project" value="UniProtKB-EC"/>
</dbReference>
<dbReference type="PROSITE" id="PS50113">
    <property type="entry name" value="PAC"/>
    <property type="match status" value="5"/>
</dbReference>
<dbReference type="SUPFAM" id="SSF55874">
    <property type="entry name" value="ATPase domain of HSP90 chaperone/DNA topoisomerase II/histidine kinase"/>
    <property type="match status" value="1"/>
</dbReference>
<evidence type="ECO:0000256" key="10">
    <source>
        <dbReference type="ARBA" id="ARBA00022741"/>
    </source>
</evidence>
<keyword evidence="13 15" id="KW-0472">Membrane</keyword>
<dbReference type="CDD" id="cd00130">
    <property type="entry name" value="PAS"/>
    <property type="match status" value="4"/>
</dbReference>
<comment type="caution">
    <text evidence="20">The sequence shown here is derived from an EMBL/GenBank/DDBJ whole genome shotgun (WGS) entry which is preliminary data.</text>
</comment>
<feature type="domain" description="PAS" evidence="17">
    <location>
        <begin position="592"/>
        <end position="659"/>
    </location>
</feature>
<feature type="domain" description="PAC" evidence="18">
    <location>
        <begin position="925"/>
        <end position="977"/>
    </location>
</feature>
<feature type="transmembrane region" description="Helical" evidence="15">
    <location>
        <begin position="54"/>
        <end position="77"/>
    </location>
</feature>
<keyword evidence="9" id="KW-0677">Repeat</keyword>
<dbReference type="InterPro" id="IPR029016">
    <property type="entry name" value="GAF-like_dom_sf"/>
</dbReference>
<evidence type="ECO:0000259" key="16">
    <source>
        <dbReference type="PROSITE" id="PS50109"/>
    </source>
</evidence>
<evidence type="ECO:0000313" key="20">
    <source>
        <dbReference type="EMBL" id="KAF3888706.1"/>
    </source>
</evidence>
<feature type="transmembrane region" description="Helical" evidence="15">
    <location>
        <begin position="20"/>
        <end position="42"/>
    </location>
</feature>
<dbReference type="InterPro" id="IPR003018">
    <property type="entry name" value="GAF"/>
</dbReference>
<dbReference type="InterPro" id="IPR000700">
    <property type="entry name" value="PAS-assoc_C"/>
</dbReference>
<dbReference type="SMART" id="SM00086">
    <property type="entry name" value="PAC"/>
    <property type="match status" value="5"/>
</dbReference>
<keyword evidence="4" id="KW-1003">Cell membrane</keyword>
<dbReference type="FunFam" id="2.10.70.100:FF:000001">
    <property type="entry name" value="Sensory transduction histidine kinase"/>
    <property type="match status" value="1"/>
</dbReference>
<evidence type="ECO:0000256" key="14">
    <source>
        <dbReference type="SAM" id="Coils"/>
    </source>
</evidence>
<evidence type="ECO:0000256" key="11">
    <source>
        <dbReference type="ARBA" id="ARBA00022777"/>
    </source>
</evidence>
<feature type="coiled-coil region" evidence="14">
    <location>
        <begin position="373"/>
        <end position="400"/>
    </location>
</feature>
<dbReference type="PANTHER" id="PTHR43304:SF1">
    <property type="entry name" value="PAC DOMAIN-CONTAINING PROTEIN"/>
    <property type="match status" value="1"/>
</dbReference>
<dbReference type="Gene3D" id="3.30.565.10">
    <property type="entry name" value="Histidine kinase-like ATPase, C-terminal domain"/>
    <property type="match status" value="1"/>
</dbReference>
<dbReference type="RefSeq" id="WP_050046812.1">
    <property type="nucleotide sequence ID" value="NZ_JHEG04000001.1"/>
</dbReference>
<keyword evidence="14" id="KW-0175">Coiled coil</keyword>
<dbReference type="GO" id="GO:0007165">
    <property type="term" value="P:signal transduction"/>
    <property type="evidence" value="ECO:0007669"/>
    <property type="project" value="InterPro"/>
</dbReference>
<feature type="domain" description="PAC" evidence="18">
    <location>
        <begin position="206"/>
        <end position="258"/>
    </location>
</feature>
<keyword evidence="5" id="KW-0997">Cell inner membrane</keyword>
<keyword evidence="12 15" id="KW-1133">Transmembrane helix</keyword>
<dbReference type="InterPro" id="IPR013655">
    <property type="entry name" value="PAS_fold_3"/>
</dbReference>
<dbReference type="PROSITE" id="PS50885">
    <property type="entry name" value="HAMP"/>
    <property type="match status" value="1"/>
</dbReference>
<dbReference type="EC" id="2.7.13.3" evidence="3"/>
<gene>
    <name evidence="20" type="ORF">DA73_0400026900</name>
</gene>
<sequence>MPAKNLNDSGKIRRYISLQAVLIGSVTLQILVIAGLTGYFALFAEQIHAHTQATLWFCLVALLWGAGLGFLTARWLALSIHRLSQAVEALAEGNLDYRIKQQHSIKEINALAESFNQMAQQLQASFANLCQSEEKFRQLADNIQEVFWLADVEIEQMLFVSPIYEKIWGKSCESLYENPQSFIDTIHPGDRQRVINHLQSHISRPFEIEYRVVRPDGTIRWVCDRGFPVFDASGRVIRRAGVAQDITESKLAETRFRHLAANVPGVIYRYVLHPDASDEVFYMSPGSRSLWEIEAAAIEQDISLIWNLVHPDDAAAMRASIVTSARTLQPWFWEWRIITPSGLLKWVQGAAQPELQVNGDVIWDGLLMDISDRKNVESVLQQQAQQAQALNRVVQSIRNSLDLSTIFSTTMAEVAQLLGIHRTTIVKYFHDDSCWRVVACHRIDESLPDITGFEIPDEGNLYAAQIKQFQIVRIDSIDRVNDPVNREITKIFPYIWLIIPIAVNGKIWGTLSLANTQQKAPWKDEEVELACKVADQLAIAIQQAQLYQQAQQELDRRQQAEAELQQLNRKLEQRVQERSQQLQQEIHTRLQAELKFQQIFHISPHAIAITSLQDRRIVEINDAFCQLFGYEREEMLGHRADEFQLFINPAHQGMIQRYLLELGSVRNLECVIRTKTGEAHTAIASAEFIDIDRLSCFLIVGNDITERQQAEEALRQSEARFQKIAAASPAQIYILVTHLDGSLIRFEYVSPAVWELREISPEQLLQDPAPIYDQIHPDDRANYFTALNYSLKTMAPFFHEYRIVPPSGQLKWVRVSSRPERRENDEIFWYGIVLDVSDRKQVEEALRQSEERWQLAIQGSNDGIWDWNIKTNEAFRSDRFYEILGFSKQEFGSDEQSWVNLIHPEDVERVTTAKQDYLNRKIPAFAVEYRMQCQERTYKWVLDRAIAVWDEQGNPVRMVGSLGDISSRKQIERQLRTSLQEKEVLLREVYHRVKNNMQLVSSLLRLQATSTDNPSVLKLLNESQQRVKTMALIHERLYRSENLARINVATYIQDLVNNLVRSYSTSDSSIRVNLELANLELDLDAAVPCGLIINELVSNALKYAFPKKQGEINLAFWLADNSNYCLVVKDDGVGIPARIAPQNTESLGMQLVYGLTEQLGGAIELDRQGGSKFTITFRKRS</sequence>
<feature type="coiled-coil region" evidence="14">
    <location>
        <begin position="543"/>
        <end position="588"/>
    </location>
</feature>
<dbReference type="SUPFAM" id="SSF158472">
    <property type="entry name" value="HAMP domain-like"/>
    <property type="match status" value="1"/>
</dbReference>
<dbReference type="InterPro" id="IPR001610">
    <property type="entry name" value="PAC"/>
</dbReference>
<name>A0A8S9T999_9CYAN</name>
<dbReference type="SMART" id="SM00304">
    <property type="entry name" value="HAMP"/>
    <property type="match status" value="1"/>
</dbReference>
<evidence type="ECO:0000256" key="15">
    <source>
        <dbReference type="SAM" id="Phobius"/>
    </source>
</evidence>
<dbReference type="SUPFAM" id="SSF55785">
    <property type="entry name" value="PYP-like sensor domain (PAS domain)"/>
    <property type="match status" value="5"/>
</dbReference>
<keyword evidence="7" id="KW-0808">Transferase</keyword>
<evidence type="ECO:0000256" key="6">
    <source>
        <dbReference type="ARBA" id="ARBA00022553"/>
    </source>
</evidence>
<dbReference type="Pfam" id="PF02518">
    <property type="entry name" value="HATPase_c"/>
    <property type="match status" value="1"/>
</dbReference>
<dbReference type="InterPro" id="IPR000014">
    <property type="entry name" value="PAS"/>
</dbReference>
<feature type="domain" description="HAMP" evidence="19">
    <location>
        <begin position="74"/>
        <end position="127"/>
    </location>
</feature>
<dbReference type="PANTHER" id="PTHR43304">
    <property type="entry name" value="PHYTOCHROME-LIKE PROTEIN CPH1"/>
    <property type="match status" value="1"/>
</dbReference>
<dbReference type="Pfam" id="PF08447">
    <property type="entry name" value="PAS_3"/>
    <property type="match status" value="4"/>
</dbReference>
<dbReference type="GO" id="GO:0005886">
    <property type="term" value="C:plasma membrane"/>
    <property type="evidence" value="ECO:0007669"/>
    <property type="project" value="UniProtKB-SubCell"/>
</dbReference>
<dbReference type="Pfam" id="PF00672">
    <property type="entry name" value="HAMP"/>
    <property type="match status" value="1"/>
</dbReference>
<keyword evidence="6" id="KW-0597">Phosphoprotein</keyword>
<evidence type="ECO:0000313" key="21">
    <source>
        <dbReference type="Proteomes" id="UP000029738"/>
    </source>
</evidence>
<evidence type="ECO:0000256" key="1">
    <source>
        <dbReference type="ARBA" id="ARBA00000085"/>
    </source>
</evidence>
<reference evidence="20" key="1">
    <citation type="journal article" date="2015" name="Genome Announc.">
        <title>Draft Genome Sequence of Tolypothrix boutellei Strain VB521301.</title>
        <authorList>
            <person name="Chandrababunaidu M.M."/>
            <person name="Singh D."/>
            <person name="Sen D."/>
            <person name="Bhan S."/>
            <person name="Das S."/>
            <person name="Gupta A."/>
            <person name="Adhikary S.P."/>
            <person name="Tripathy S."/>
        </authorList>
    </citation>
    <scope>NUCLEOTIDE SEQUENCE</scope>
    <source>
        <strain evidence="20">VB521301</strain>
    </source>
</reference>
<dbReference type="InterPro" id="IPR011495">
    <property type="entry name" value="Sig_transdc_His_kin_sub2_dim/P"/>
</dbReference>
<comment type="catalytic activity">
    <reaction evidence="1">
        <text>ATP + protein L-histidine = ADP + protein N-phospho-L-histidine.</text>
        <dbReference type="EC" id="2.7.13.3"/>
    </reaction>
</comment>
<dbReference type="SMART" id="SM00387">
    <property type="entry name" value="HATPase_c"/>
    <property type="match status" value="1"/>
</dbReference>
<feature type="domain" description="PAC" evidence="18">
    <location>
        <begin position="666"/>
        <end position="716"/>
    </location>
</feature>
<dbReference type="OrthoDB" id="9758522at2"/>
<feature type="domain" description="PAS" evidence="17">
    <location>
        <begin position="132"/>
        <end position="205"/>
    </location>
</feature>
<keyword evidence="11" id="KW-0418">Kinase</keyword>
<dbReference type="PROSITE" id="PS50109">
    <property type="entry name" value="HIS_KIN"/>
    <property type="match status" value="1"/>
</dbReference>
<dbReference type="InterPro" id="IPR052162">
    <property type="entry name" value="Sensor_kinase/Photoreceptor"/>
</dbReference>
<feature type="domain" description="PAC" evidence="18">
    <location>
        <begin position="797"/>
        <end position="848"/>
    </location>
</feature>
<feature type="domain" description="Histidine kinase" evidence="16">
    <location>
        <begin position="988"/>
        <end position="1181"/>
    </location>
</feature>
<evidence type="ECO:0000256" key="5">
    <source>
        <dbReference type="ARBA" id="ARBA00022519"/>
    </source>
</evidence>
<protein>
    <recommendedName>
        <fullName evidence="3">histidine kinase</fullName>
        <ecNumber evidence="3">2.7.13.3</ecNumber>
    </recommendedName>
</protein>
<dbReference type="InterPro" id="IPR003594">
    <property type="entry name" value="HATPase_dom"/>
</dbReference>
<evidence type="ECO:0000256" key="7">
    <source>
        <dbReference type="ARBA" id="ARBA00022679"/>
    </source>
</evidence>
<feature type="domain" description="PAC" evidence="18">
    <location>
        <begin position="331"/>
        <end position="382"/>
    </location>
</feature>
<evidence type="ECO:0000259" key="17">
    <source>
        <dbReference type="PROSITE" id="PS50112"/>
    </source>
</evidence>
<dbReference type="GO" id="GO:0000166">
    <property type="term" value="F:nucleotide binding"/>
    <property type="evidence" value="ECO:0007669"/>
    <property type="project" value="UniProtKB-KW"/>
</dbReference>
<evidence type="ECO:0000256" key="12">
    <source>
        <dbReference type="ARBA" id="ARBA00022989"/>
    </source>
</evidence>
<evidence type="ECO:0000256" key="2">
    <source>
        <dbReference type="ARBA" id="ARBA00004429"/>
    </source>
</evidence>
<dbReference type="InterPro" id="IPR035965">
    <property type="entry name" value="PAS-like_dom_sf"/>
</dbReference>
<dbReference type="Gene3D" id="3.30.450.40">
    <property type="match status" value="1"/>
</dbReference>
<evidence type="ECO:0000256" key="3">
    <source>
        <dbReference type="ARBA" id="ARBA00012438"/>
    </source>
</evidence>
<keyword evidence="8 15" id="KW-0812">Transmembrane</keyword>
<dbReference type="Gene3D" id="6.10.340.10">
    <property type="match status" value="1"/>
</dbReference>
<dbReference type="Pfam" id="PF13426">
    <property type="entry name" value="PAS_9"/>
    <property type="match status" value="1"/>
</dbReference>
<dbReference type="SMART" id="SM00065">
    <property type="entry name" value="GAF"/>
    <property type="match status" value="1"/>
</dbReference>
<dbReference type="AlphaFoldDB" id="A0A8S9T999"/>
<evidence type="ECO:0000259" key="18">
    <source>
        <dbReference type="PROSITE" id="PS50113"/>
    </source>
</evidence>
<proteinExistence type="predicted"/>
<dbReference type="InterPro" id="IPR003660">
    <property type="entry name" value="HAMP_dom"/>
</dbReference>
<dbReference type="PROSITE" id="PS50112">
    <property type="entry name" value="PAS"/>
    <property type="match status" value="4"/>
</dbReference>
<evidence type="ECO:0000256" key="9">
    <source>
        <dbReference type="ARBA" id="ARBA00022737"/>
    </source>
</evidence>
<accession>A0A8S9T999</accession>
<evidence type="ECO:0000256" key="4">
    <source>
        <dbReference type="ARBA" id="ARBA00022475"/>
    </source>
</evidence>